<reference evidence="1" key="1">
    <citation type="journal article" date="2014" name="Int. J. Syst. Evol. Microbiol.">
        <title>Complete genome sequence of Corynebacterium casei LMG S-19264T (=DSM 44701T), isolated from a smear-ripened cheese.</title>
        <authorList>
            <consortium name="US DOE Joint Genome Institute (JGI-PGF)"/>
            <person name="Walter F."/>
            <person name="Albersmeier A."/>
            <person name="Kalinowski J."/>
            <person name="Ruckert C."/>
        </authorList>
    </citation>
    <scope>NUCLEOTIDE SEQUENCE</scope>
    <source>
        <strain evidence="1">JCM 10088</strain>
    </source>
</reference>
<name>A0A830GUF4_9CREN</name>
<gene>
    <name evidence="1" type="ORF">GCM10007981_12510</name>
</gene>
<evidence type="ECO:0000313" key="1">
    <source>
        <dbReference type="EMBL" id="GGP21291.1"/>
    </source>
</evidence>
<evidence type="ECO:0000313" key="2">
    <source>
        <dbReference type="Proteomes" id="UP000610960"/>
    </source>
</evidence>
<dbReference type="Proteomes" id="UP000610960">
    <property type="component" value="Unassembled WGS sequence"/>
</dbReference>
<sequence>MSIRQCIVMTLLSFLKAVSLDKLGVLCFIVDYLGGFEAFSWSLEGGSPISPDFIDAVEELRSSGAIRMSGATVSLGTEQPKLDCGWMADKVRRTAASVVSNYAHLDLEELINEAAFLYQDQQ</sequence>
<accession>A0A830GUF4</accession>
<reference evidence="1" key="2">
    <citation type="submission" date="2020-09" db="EMBL/GenBank/DDBJ databases">
        <authorList>
            <person name="Sun Q."/>
            <person name="Ohkuma M."/>
        </authorList>
    </citation>
    <scope>NUCLEOTIDE SEQUENCE</scope>
    <source>
        <strain evidence="1">JCM 10088</strain>
    </source>
</reference>
<dbReference type="EMBL" id="BMNL01000003">
    <property type="protein sequence ID" value="GGP21291.1"/>
    <property type="molecule type" value="Genomic_DNA"/>
</dbReference>
<protein>
    <submittedName>
        <fullName evidence="1">Uncharacterized protein</fullName>
    </submittedName>
</protein>
<organism evidence="1 2">
    <name type="scientific">Thermocladium modestius</name>
    <dbReference type="NCBI Taxonomy" id="62609"/>
    <lineage>
        <taxon>Archaea</taxon>
        <taxon>Thermoproteota</taxon>
        <taxon>Thermoprotei</taxon>
        <taxon>Thermoproteales</taxon>
        <taxon>Thermoproteaceae</taxon>
        <taxon>Thermocladium</taxon>
    </lineage>
</organism>
<dbReference type="OrthoDB" id="24948at2157"/>
<proteinExistence type="predicted"/>
<keyword evidence="2" id="KW-1185">Reference proteome</keyword>
<dbReference type="RefSeq" id="WP_188596578.1">
    <property type="nucleotide sequence ID" value="NZ_BMNL01000003.1"/>
</dbReference>
<comment type="caution">
    <text evidence="1">The sequence shown here is derived from an EMBL/GenBank/DDBJ whole genome shotgun (WGS) entry which is preliminary data.</text>
</comment>
<dbReference type="AlphaFoldDB" id="A0A830GUF4"/>